<keyword evidence="1" id="KW-0732">Signal</keyword>
<dbReference type="EMBL" id="CP010536">
    <property type="protein sequence ID" value="AJG20410.1"/>
    <property type="molecule type" value="Genomic_DNA"/>
</dbReference>
<dbReference type="KEGG" id="cbw:RR42_m3039"/>
<organism evidence="2 3">
    <name type="scientific">Cupriavidus basilensis</name>
    <dbReference type="NCBI Taxonomy" id="68895"/>
    <lineage>
        <taxon>Bacteria</taxon>
        <taxon>Pseudomonadati</taxon>
        <taxon>Pseudomonadota</taxon>
        <taxon>Betaproteobacteria</taxon>
        <taxon>Burkholderiales</taxon>
        <taxon>Burkholderiaceae</taxon>
        <taxon>Cupriavidus</taxon>
    </lineage>
</organism>
<evidence type="ECO:0000313" key="3">
    <source>
        <dbReference type="Proteomes" id="UP000031843"/>
    </source>
</evidence>
<feature type="signal peptide" evidence="1">
    <location>
        <begin position="1"/>
        <end position="23"/>
    </location>
</feature>
<dbReference type="PROSITE" id="PS51257">
    <property type="entry name" value="PROKAR_LIPOPROTEIN"/>
    <property type="match status" value="1"/>
</dbReference>
<protein>
    <submittedName>
        <fullName evidence="2">Uncharacterized protein</fullName>
    </submittedName>
</protein>
<dbReference type="Proteomes" id="UP000031843">
    <property type="component" value="Chromosome main"/>
</dbReference>
<dbReference type="AlphaFoldDB" id="A0A0C4YC14"/>
<sequence>MRGWLNAVVIAAGSLGAACPLLAAEVSPPTGDGTARCVEVEVNGMRAPSFPCLTQKLSPKPAPGQPPSERKLASEAIVERPSNALGLFNYSATSHRMGNTFGTSVTPQRP</sequence>
<dbReference type="STRING" id="68895.RR42_m3039"/>
<proteinExistence type="predicted"/>
<dbReference type="RefSeq" id="WP_043352163.1">
    <property type="nucleotide sequence ID" value="NZ_CP010536.1"/>
</dbReference>
<evidence type="ECO:0000313" key="2">
    <source>
        <dbReference type="EMBL" id="AJG20410.1"/>
    </source>
</evidence>
<feature type="chain" id="PRO_5002185591" evidence="1">
    <location>
        <begin position="24"/>
        <end position="110"/>
    </location>
</feature>
<keyword evidence="3" id="KW-1185">Reference proteome</keyword>
<gene>
    <name evidence="2" type="ORF">RR42_m3039</name>
</gene>
<dbReference type="OrthoDB" id="6025249at2"/>
<evidence type="ECO:0000256" key="1">
    <source>
        <dbReference type="SAM" id="SignalP"/>
    </source>
</evidence>
<accession>A0A0C4YC14</accession>
<reference evidence="2 3" key="1">
    <citation type="journal article" date="2015" name="Genome Announc.">
        <title>Complete Genome Sequence of Cupriavidus basilensis 4G11, Isolated from the Oak Ridge Field Research Center Site.</title>
        <authorList>
            <person name="Ray J."/>
            <person name="Waters R.J."/>
            <person name="Skerker J.M."/>
            <person name="Kuehl J.V."/>
            <person name="Price M.N."/>
            <person name="Huang J."/>
            <person name="Chakraborty R."/>
            <person name="Arkin A.P."/>
            <person name="Deutschbauer A."/>
        </authorList>
    </citation>
    <scope>NUCLEOTIDE SEQUENCE [LARGE SCALE GENOMIC DNA]</scope>
    <source>
        <strain evidence="2">4G11</strain>
    </source>
</reference>
<name>A0A0C4YC14_9BURK</name>